<dbReference type="GO" id="GO:0016787">
    <property type="term" value="F:hydrolase activity"/>
    <property type="evidence" value="ECO:0007669"/>
    <property type="project" value="UniProtKB-KW"/>
</dbReference>
<dbReference type="Proteomes" id="UP000264217">
    <property type="component" value="Unassembled WGS sequence"/>
</dbReference>
<dbReference type="RefSeq" id="WP_117389593.1">
    <property type="nucleotide sequence ID" value="NZ_QWDC01000001.1"/>
</dbReference>
<dbReference type="InterPro" id="IPR029058">
    <property type="entry name" value="AB_hydrolase_fold"/>
</dbReference>
<dbReference type="OrthoDB" id="59888at2"/>
<evidence type="ECO:0000313" key="2">
    <source>
        <dbReference type="EMBL" id="RFZ94027.1"/>
    </source>
</evidence>
<dbReference type="SUPFAM" id="SSF53474">
    <property type="entry name" value="alpha/beta-Hydrolases"/>
    <property type="match status" value="1"/>
</dbReference>
<name>A0A372NWW2_9SPHI</name>
<evidence type="ECO:0000313" key="3">
    <source>
        <dbReference type="Proteomes" id="UP000264217"/>
    </source>
</evidence>
<gene>
    <name evidence="2" type="ORF">D0C36_00235</name>
</gene>
<feature type="domain" description="AB hydrolase-1" evidence="1">
    <location>
        <begin position="54"/>
        <end position="203"/>
    </location>
</feature>
<organism evidence="2 3">
    <name type="scientific">Mucilaginibacter conchicola</name>
    <dbReference type="NCBI Taxonomy" id="2303333"/>
    <lineage>
        <taxon>Bacteria</taxon>
        <taxon>Pseudomonadati</taxon>
        <taxon>Bacteroidota</taxon>
        <taxon>Sphingobacteriia</taxon>
        <taxon>Sphingobacteriales</taxon>
        <taxon>Sphingobacteriaceae</taxon>
        <taxon>Mucilaginibacter</taxon>
    </lineage>
</organism>
<accession>A0A372NWW2</accession>
<reference evidence="2 3" key="1">
    <citation type="submission" date="2018-08" db="EMBL/GenBank/DDBJ databases">
        <title>Mucilaginibacter sp. MYSH2.</title>
        <authorList>
            <person name="Seo T."/>
        </authorList>
    </citation>
    <scope>NUCLEOTIDE SEQUENCE [LARGE SCALE GENOMIC DNA]</scope>
    <source>
        <strain evidence="2 3">MYSH2</strain>
    </source>
</reference>
<proteinExistence type="predicted"/>
<comment type="caution">
    <text evidence="2">The sequence shown here is derived from an EMBL/GenBank/DDBJ whole genome shotgun (WGS) entry which is preliminary data.</text>
</comment>
<keyword evidence="2" id="KW-0378">Hydrolase</keyword>
<sequence>MTYLKHLFIIPAILLLNTACKKSDAQKAVFTQKIVSLPTHKLSAWVAAKNTKYLVVFESGLGDDHTAWPEKNLTATIAAQSDVLNYDRAGYGKSTSGPAPRNIAKLCEELEKVIGEFAGDRKVVLVGHSLGGMIIRDYAVKNLSKTAALLFVDPSNETYNRPTAEEQEMIYNLFAGQYGANFGGSQEAKYLIDDANYVAALPALPNVPVVVLTSMKTDADHNAADRKKWFDSHELLGKGLSDFKHLSTTRSGHYIMQEESELVLNNLKELLAKLP</sequence>
<evidence type="ECO:0000259" key="1">
    <source>
        <dbReference type="Pfam" id="PF00561"/>
    </source>
</evidence>
<dbReference type="Pfam" id="PF00561">
    <property type="entry name" value="Abhydrolase_1"/>
    <property type="match status" value="1"/>
</dbReference>
<dbReference type="PANTHER" id="PTHR42886">
    <property type="entry name" value="RE40534P-RELATED"/>
    <property type="match status" value="1"/>
</dbReference>
<protein>
    <submittedName>
        <fullName evidence="2">Alpha/beta hydrolase</fullName>
    </submittedName>
</protein>
<dbReference type="PANTHER" id="PTHR42886:SF29">
    <property type="entry name" value="PUMMELIG, ISOFORM A"/>
    <property type="match status" value="1"/>
</dbReference>
<keyword evidence="3" id="KW-1185">Reference proteome</keyword>
<dbReference type="AlphaFoldDB" id="A0A372NWW2"/>
<dbReference type="Gene3D" id="3.40.50.1820">
    <property type="entry name" value="alpha/beta hydrolase"/>
    <property type="match status" value="1"/>
</dbReference>
<dbReference type="EMBL" id="QWDC01000001">
    <property type="protein sequence ID" value="RFZ94027.1"/>
    <property type="molecule type" value="Genomic_DNA"/>
</dbReference>
<dbReference type="InterPro" id="IPR000073">
    <property type="entry name" value="AB_hydrolase_1"/>
</dbReference>